<evidence type="ECO:0000256" key="2">
    <source>
        <dbReference type="SAM" id="Phobius"/>
    </source>
</evidence>
<feature type="transmembrane region" description="Helical" evidence="2">
    <location>
        <begin position="94"/>
        <end position="115"/>
    </location>
</feature>
<accession>A0A1Y3U5K9</accession>
<evidence type="ECO:0000313" key="3">
    <source>
        <dbReference type="EMBL" id="OUN41699.1"/>
    </source>
</evidence>
<reference evidence="4" key="1">
    <citation type="submission" date="2017-04" db="EMBL/GenBank/DDBJ databases">
        <title>Function of individual gut microbiota members based on whole genome sequencing of pure cultures obtained from chicken caecum.</title>
        <authorList>
            <person name="Medvecky M."/>
            <person name="Cejkova D."/>
            <person name="Polansky O."/>
            <person name="Karasova D."/>
            <person name="Kubasova T."/>
            <person name="Cizek A."/>
            <person name="Rychlik I."/>
        </authorList>
    </citation>
    <scope>NUCLEOTIDE SEQUENCE [LARGE SCALE GENOMIC DNA]</scope>
    <source>
        <strain evidence="4">An75</strain>
    </source>
</reference>
<dbReference type="EMBL" id="NFHM01000016">
    <property type="protein sequence ID" value="OUN41699.1"/>
    <property type="molecule type" value="Genomic_DNA"/>
</dbReference>
<comment type="caution">
    <text evidence="3">The sequence shown here is derived from an EMBL/GenBank/DDBJ whole genome shotgun (WGS) entry which is preliminary data.</text>
</comment>
<evidence type="ECO:0000256" key="1">
    <source>
        <dbReference type="SAM" id="MobiDB-lite"/>
    </source>
</evidence>
<dbReference type="AlphaFoldDB" id="A0A1Y3U5K9"/>
<dbReference type="Proteomes" id="UP000195455">
    <property type="component" value="Unassembled WGS sequence"/>
</dbReference>
<protein>
    <submittedName>
        <fullName evidence="3">Uncharacterized protein</fullName>
    </submittedName>
</protein>
<feature type="compositionally biased region" description="Low complexity" evidence="1">
    <location>
        <begin position="73"/>
        <end position="82"/>
    </location>
</feature>
<sequence>MDEEKKDLSLTEDQAQQMPAETKAAEEVQSAEEVTQTTEDVKEETVAEETVEETATEETITEETTEPAEEPAAEPVAEETPVQTAAPAKSGTNIVGIVVGLLVFIGVLALCWKMVGPVGEVHADKGIAYAKDNNLYIYDLENDAYVAAEGISAGGQYNQYYSAWGTTFNEDGSGLYYSTNVREDGTFDLYYKGVGADSEGTLVSEAVADYMPTKDGAAAIFVKTTADGAADLYQFVNGTSTLVESNILAESGSYAISNDGSFVMYRKSGDNGTALYAKGTAEGEEAVCIHENAATAMMTSDTDEIYFAGAEGEGYAAFVYAYGTEPVKIMDEVTYLEVMPNGKDVLLMGPSEGLVTYESIIEDDLEESDALLTEADGDAYQEKLQRDAIRTAMESGEGIEPVLQKVYIYSNGKLTEVASDTISAVSLDNDRPYAVCYAAGDMEKMPISQLGSLEDAEQGYYMSLMYTEPKILVVNATGGSWQLEGKNISPANVFLSDDGTMVGYYETDTMTGATTLNVGKLGAEPSFTMENVEVADFLGTTHDVGYFKDYENGLGTMGIWNGGDPTEVESVGGVHFAADGDAVYYINNIDQENGNGDLHVMANGEDTLIDTGVYSMQYKYNGKLAYLKNYDYTANKGDLYYYDGNESKEIDTGITAIFMY</sequence>
<organism evidence="3 4">
    <name type="scientific">Anaerotignum lactatifermentans</name>
    <dbReference type="NCBI Taxonomy" id="160404"/>
    <lineage>
        <taxon>Bacteria</taxon>
        <taxon>Bacillati</taxon>
        <taxon>Bacillota</taxon>
        <taxon>Clostridia</taxon>
        <taxon>Lachnospirales</taxon>
        <taxon>Anaerotignaceae</taxon>
        <taxon>Anaerotignum</taxon>
    </lineage>
</organism>
<keyword evidence="2" id="KW-0812">Transmembrane</keyword>
<keyword evidence="2" id="KW-1133">Transmembrane helix</keyword>
<evidence type="ECO:0000313" key="4">
    <source>
        <dbReference type="Proteomes" id="UP000195455"/>
    </source>
</evidence>
<feature type="region of interest" description="Disordered" evidence="1">
    <location>
        <begin position="1"/>
        <end position="85"/>
    </location>
</feature>
<feature type="compositionally biased region" description="Acidic residues" evidence="1">
    <location>
        <begin position="46"/>
        <end position="72"/>
    </location>
</feature>
<gene>
    <name evidence="3" type="ORF">B5G26_10685</name>
</gene>
<name>A0A1Y3U5K9_9FIRM</name>
<keyword evidence="2" id="KW-0472">Membrane</keyword>
<dbReference type="RefSeq" id="WP_087989619.1">
    <property type="nucleotide sequence ID" value="NZ_JBKYBB010000039.1"/>
</dbReference>
<dbReference type="SUPFAM" id="SSF69304">
    <property type="entry name" value="Tricorn protease N-terminal domain"/>
    <property type="match status" value="1"/>
</dbReference>
<proteinExistence type="predicted"/>